<dbReference type="PANTHER" id="PTHR43335:SF2">
    <property type="entry name" value="ABC TRANSPORTER, ATP-BINDING PROTEIN"/>
    <property type="match status" value="1"/>
</dbReference>
<gene>
    <name evidence="6" type="ORF">H9723_09085</name>
</gene>
<dbReference type="CDD" id="cd03264">
    <property type="entry name" value="ABC_drug_resistance_like"/>
    <property type="match status" value="1"/>
</dbReference>
<comment type="similarity">
    <text evidence="1">Belongs to the ABC transporter superfamily.</text>
</comment>
<evidence type="ECO:0000256" key="4">
    <source>
        <dbReference type="ARBA" id="ARBA00022840"/>
    </source>
</evidence>
<dbReference type="PROSITE" id="PS50893">
    <property type="entry name" value="ABC_TRANSPORTER_2"/>
    <property type="match status" value="1"/>
</dbReference>
<feature type="domain" description="ABC transporter" evidence="5">
    <location>
        <begin position="3"/>
        <end position="231"/>
    </location>
</feature>
<dbReference type="Proteomes" id="UP000824116">
    <property type="component" value="Unassembled WGS sequence"/>
</dbReference>
<evidence type="ECO:0000256" key="1">
    <source>
        <dbReference type="ARBA" id="ARBA00005417"/>
    </source>
</evidence>
<comment type="caution">
    <text evidence="6">The sequence shown here is derived from an EMBL/GenBank/DDBJ whole genome shotgun (WGS) entry which is preliminary data.</text>
</comment>
<reference evidence="6" key="2">
    <citation type="submission" date="2021-04" db="EMBL/GenBank/DDBJ databases">
        <authorList>
            <person name="Gilroy R."/>
        </authorList>
    </citation>
    <scope>NUCLEOTIDE SEQUENCE</scope>
    <source>
        <strain evidence="6">CHK196-3914</strain>
    </source>
</reference>
<evidence type="ECO:0000256" key="3">
    <source>
        <dbReference type="ARBA" id="ARBA00022741"/>
    </source>
</evidence>
<feature type="non-terminal residue" evidence="6">
    <location>
        <position position="240"/>
    </location>
</feature>
<reference evidence="6" key="1">
    <citation type="journal article" date="2021" name="PeerJ">
        <title>Extensive microbial diversity within the chicken gut microbiome revealed by metagenomics and culture.</title>
        <authorList>
            <person name="Gilroy R."/>
            <person name="Ravi A."/>
            <person name="Getino M."/>
            <person name="Pursley I."/>
            <person name="Horton D.L."/>
            <person name="Alikhan N.F."/>
            <person name="Baker D."/>
            <person name="Gharbi K."/>
            <person name="Hall N."/>
            <person name="Watson M."/>
            <person name="Adriaenssens E.M."/>
            <person name="Foster-Nyarko E."/>
            <person name="Jarju S."/>
            <person name="Secka A."/>
            <person name="Antonio M."/>
            <person name="Oren A."/>
            <person name="Chaudhuri R.R."/>
            <person name="La Ragione R."/>
            <person name="Hildebrand F."/>
            <person name="Pallen M.J."/>
        </authorList>
    </citation>
    <scope>NUCLEOTIDE SEQUENCE</scope>
    <source>
        <strain evidence="6">CHK196-3914</strain>
    </source>
</reference>
<evidence type="ECO:0000313" key="7">
    <source>
        <dbReference type="Proteomes" id="UP000824116"/>
    </source>
</evidence>
<sequence>MELGIKGLTKQFKDKTAVDHVDLTITPGVWGLLGANGAGKTTLMRMIAGLSRPTEGTVTYDGIEIGALGEKYRDLFGYLPQEFGFYPEFTVWDYLDYIASLKGMSRKEAAGKIEKLLPVFGLSDVRRKKITKLSGGTKRRVGIAQALLNDPEVLILDEPTSGLDPGERVKFRNLLSEFASDRIVLISTHIVSDVEYIASRNAVMKEGKIVAEGTTEELVREIKHKVWSTVIPEQDLHNFE</sequence>
<name>A0A9D2G924_9FIRM</name>
<dbReference type="InterPro" id="IPR027417">
    <property type="entry name" value="P-loop_NTPase"/>
</dbReference>
<organism evidence="6 7">
    <name type="scientific">Candidatus Mediterraneibacter stercoravium</name>
    <dbReference type="NCBI Taxonomy" id="2838685"/>
    <lineage>
        <taxon>Bacteria</taxon>
        <taxon>Bacillati</taxon>
        <taxon>Bacillota</taxon>
        <taxon>Clostridia</taxon>
        <taxon>Lachnospirales</taxon>
        <taxon>Lachnospiraceae</taxon>
        <taxon>Mediterraneibacter</taxon>
    </lineage>
</organism>
<keyword evidence="3" id="KW-0547">Nucleotide-binding</keyword>
<dbReference type="InterPro" id="IPR003439">
    <property type="entry name" value="ABC_transporter-like_ATP-bd"/>
</dbReference>
<dbReference type="PANTHER" id="PTHR43335">
    <property type="entry name" value="ABC TRANSPORTER, ATP-BINDING PROTEIN"/>
    <property type="match status" value="1"/>
</dbReference>
<protein>
    <submittedName>
        <fullName evidence="6">ABC transporter ATP-binding protein</fullName>
    </submittedName>
</protein>
<dbReference type="Pfam" id="PF00005">
    <property type="entry name" value="ABC_tran"/>
    <property type="match status" value="1"/>
</dbReference>
<dbReference type="AlphaFoldDB" id="A0A9D2G924"/>
<evidence type="ECO:0000313" key="6">
    <source>
        <dbReference type="EMBL" id="HIZ75374.1"/>
    </source>
</evidence>
<dbReference type="Gene3D" id="3.40.50.300">
    <property type="entry name" value="P-loop containing nucleotide triphosphate hydrolases"/>
    <property type="match status" value="1"/>
</dbReference>
<dbReference type="GO" id="GO:0016887">
    <property type="term" value="F:ATP hydrolysis activity"/>
    <property type="evidence" value="ECO:0007669"/>
    <property type="project" value="InterPro"/>
</dbReference>
<dbReference type="SMART" id="SM00382">
    <property type="entry name" value="AAA"/>
    <property type="match status" value="1"/>
</dbReference>
<evidence type="ECO:0000256" key="2">
    <source>
        <dbReference type="ARBA" id="ARBA00022448"/>
    </source>
</evidence>
<accession>A0A9D2G924</accession>
<proteinExistence type="inferred from homology"/>
<keyword evidence="4 6" id="KW-0067">ATP-binding</keyword>
<dbReference type="GO" id="GO:0005524">
    <property type="term" value="F:ATP binding"/>
    <property type="evidence" value="ECO:0007669"/>
    <property type="project" value="UniProtKB-KW"/>
</dbReference>
<dbReference type="SUPFAM" id="SSF52540">
    <property type="entry name" value="P-loop containing nucleoside triphosphate hydrolases"/>
    <property type="match status" value="1"/>
</dbReference>
<dbReference type="EMBL" id="DXAY01000213">
    <property type="protein sequence ID" value="HIZ75374.1"/>
    <property type="molecule type" value="Genomic_DNA"/>
</dbReference>
<dbReference type="InterPro" id="IPR003593">
    <property type="entry name" value="AAA+_ATPase"/>
</dbReference>
<keyword evidence="2" id="KW-0813">Transport</keyword>
<evidence type="ECO:0000259" key="5">
    <source>
        <dbReference type="PROSITE" id="PS50893"/>
    </source>
</evidence>